<dbReference type="GO" id="GO:0016020">
    <property type="term" value="C:membrane"/>
    <property type="evidence" value="ECO:0007669"/>
    <property type="project" value="UniProtKB-SubCell"/>
</dbReference>
<dbReference type="UniPathway" id="UPA00378"/>
<dbReference type="InterPro" id="IPR003859">
    <property type="entry name" value="Galactosyl_T"/>
</dbReference>
<dbReference type="GO" id="GO:0006688">
    <property type="term" value="P:glycosphingolipid biosynthetic process"/>
    <property type="evidence" value="ECO:0007669"/>
    <property type="project" value="TreeGrafter"/>
</dbReference>
<evidence type="ECO:0000256" key="2">
    <source>
        <dbReference type="ARBA" id="ARBA00004922"/>
    </source>
</evidence>
<evidence type="ECO:0000256" key="8">
    <source>
        <dbReference type="ARBA" id="ARBA00022989"/>
    </source>
</evidence>
<feature type="transmembrane region" description="Helical" evidence="11">
    <location>
        <begin position="20"/>
        <end position="38"/>
    </location>
</feature>
<evidence type="ECO:0000256" key="4">
    <source>
        <dbReference type="ARBA" id="ARBA00022676"/>
    </source>
</evidence>
<evidence type="ECO:0000256" key="6">
    <source>
        <dbReference type="ARBA" id="ARBA00022692"/>
    </source>
</evidence>
<dbReference type="PANTHER" id="PTHR19300">
    <property type="entry name" value="BETA-1,4-GALACTOSYLTRANSFERASE"/>
    <property type="match status" value="1"/>
</dbReference>
<dbReference type="SUPFAM" id="SSF53448">
    <property type="entry name" value="Nucleotide-diphospho-sugar transferases"/>
    <property type="match status" value="1"/>
</dbReference>
<protein>
    <recommendedName>
        <fullName evidence="11">Beta-1,4-N-acetylgalactosaminyltransferase</fullName>
        <ecNumber evidence="11">2.4.1.-</ecNumber>
    </recommendedName>
    <alternativeName>
        <fullName evidence="11">Beta-4-GalNAcT</fullName>
    </alternativeName>
</protein>
<keyword evidence="8 11" id="KW-1133">Transmembrane helix</keyword>
<evidence type="ECO:0000259" key="13">
    <source>
        <dbReference type="Pfam" id="PF13733"/>
    </source>
</evidence>
<evidence type="ECO:0000256" key="10">
    <source>
        <dbReference type="ARBA" id="ARBA00023180"/>
    </source>
</evidence>
<keyword evidence="4 11" id="KW-0328">Glycosyltransferase</keyword>
<dbReference type="GO" id="GO:0033842">
    <property type="term" value="F:N-acetyl-beta-glucosaminyl-derivative 4-beta-N-acetylgalactosaminyltransferase activity"/>
    <property type="evidence" value="ECO:0007669"/>
    <property type="project" value="TreeGrafter"/>
</dbReference>
<keyword evidence="14" id="KW-1185">Reference proteome</keyword>
<comment type="cofactor">
    <cofactor evidence="11">
        <name>Mn(2+)</name>
        <dbReference type="ChEBI" id="CHEBI:29035"/>
    </cofactor>
</comment>
<reference evidence="15" key="1">
    <citation type="submission" date="2017-02" db="UniProtKB">
        <authorList>
            <consortium name="WormBaseParasite"/>
        </authorList>
    </citation>
    <scope>IDENTIFICATION</scope>
</reference>
<dbReference type="GO" id="GO:0005975">
    <property type="term" value="P:carbohydrate metabolic process"/>
    <property type="evidence" value="ECO:0007669"/>
    <property type="project" value="InterPro"/>
</dbReference>
<comment type="similarity">
    <text evidence="3 11">Belongs to the glycosyltransferase 7 family.</text>
</comment>
<keyword evidence="7 11" id="KW-0735">Signal-anchor</keyword>
<comment type="subcellular location">
    <subcellularLocation>
        <location evidence="1 11">Membrane</location>
        <topology evidence="1 11">Single-pass type II membrane protein</topology>
    </subcellularLocation>
</comment>
<sequence length="396" mass="46248">MCITRMRFASIQIGILKKILILFGIFVFFYLFLVNLYIPKYFSNSADHIALVNKITSRQNENIEDIVDEKDHIKYNYNLNYWIFSPSYQQTDETIIKKTTKHTPKTENSKHKKVHLRNCLPLDALNITGKIGQGLLLLDELTIEEVQLAHQDINIGGSWKPNDCISLHKIAIIIPYRDRESHLTRLIDFLIPILQKQKLDFRFIVSEQTGDDLFNKGRIMNAAFVYAETLKVDCVIFHDVDMFPQDYGTPYNCPKTPRHLGAYVNNLGYQLWYPEIAGGVLVINTNDYRKINGYSNMYWAWGGEDDDMGKRIMSNNYTIERPNPNIATFSMLKHTKRKRTAPKLIYDLLKNAGERWPIDGLNETNKWQIEKVIIEPLYHHIYVNVFEPPKEWKPTV</sequence>
<keyword evidence="5 11" id="KW-0808">Transferase</keyword>
<dbReference type="Pfam" id="PF13733">
    <property type="entry name" value="Glyco_transf_7N"/>
    <property type="match status" value="1"/>
</dbReference>
<dbReference type="PRINTS" id="PR02050">
    <property type="entry name" value="B14GALTRFASE"/>
</dbReference>
<evidence type="ECO:0000256" key="1">
    <source>
        <dbReference type="ARBA" id="ARBA00004606"/>
    </source>
</evidence>
<keyword evidence="10 11" id="KW-0325">Glycoprotein</keyword>
<dbReference type="Proteomes" id="UP000046392">
    <property type="component" value="Unplaced"/>
</dbReference>
<dbReference type="GO" id="GO:0046872">
    <property type="term" value="F:metal ion binding"/>
    <property type="evidence" value="ECO:0007669"/>
    <property type="project" value="UniProtKB-UniRule"/>
</dbReference>
<dbReference type="Pfam" id="PF02709">
    <property type="entry name" value="Glyco_transf_7C"/>
    <property type="match status" value="1"/>
</dbReference>
<evidence type="ECO:0000256" key="3">
    <source>
        <dbReference type="ARBA" id="ARBA00005735"/>
    </source>
</evidence>
<comment type="pathway">
    <text evidence="2 11">Protein modification; protein glycosylation.</text>
</comment>
<keyword evidence="6 11" id="KW-0812">Transmembrane</keyword>
<proteinExistence type="inferred from homology"/>
<feature type="domain" description="Galactosyltransferase N-terminal" evidence="13">
    <location>
        <begin position="139"/>
        <end position="254"/>
    </location>
</feature>
<dbReference type="GO" id="GO:0005794">
    <property type="term" value="C:Golgi apparatus"/>
    <property type="evidence" value="ECO:0007669"/>
    <property type="project" value="TreeGrafter"/>
</dbReference>
<accession>A0A0N5BC49</accession>
<keyword evidence="9 11" id="KW-0472">Membrane</keyword>
<keyword evidence="11" id="KW-0464">Manganese</keyword>
<dbReference type="WBParaSite" id="SPAL_0000359800.1">
    <property type="protein sequence ID" value="SPAL_0000359800.1"/>
    <property type="gene ID" value="SPAL_0000359800"/>
</dbReference>
<name>A0A0N5BC49_STREA</name>
<dbReference type="InterPro" id="IPR029044">
    <property type="entry name" value="Nucleotide-diphossugar_trans"/>
</dbReference>
<evidence type="ECO:0000313" key="14">
    <source>
        <dbReference type="Proteomes" id="UP000046392"/>
    </source>
</evidence>
<dbReference type="AlphaFoldDB" id="A0A0N5BC49"/>
<evidence type="ECO:0000256" key="7">
    <source>
        <dbReference type="ARBA" id="ARBA00022968"/>
    </source>
</evidence>
<evidence type="ECO:0000256" key="9">
    <source>
        <dbReference type="ARBA" id="ARBA00023136"/>
    </source>
</evidence>
<organism evidence="14 15">
    <name type="scientific">Strongyloides papillosus</name>
    <name type="common">Intestinal threadworm</name>
    <dbReference type="NCBI Taxonomy" id="174720"/>
    <lineage>
        <taxon>Eukaryota</taxon>
        <taxon>Metazoa</taxon>
        <taxon>Ecdysozoa</taxon>
        <taxon>Nematoda</taxon>
        <taxon>Chromadorea</taxon>
        <taxon>Rhabditida</taxon>
        <taxon>Tylenchina</taxon>
        <taxon>Panagrolaimomorpha</taxon>
        <taxon>Strongyloidoidea</taxon>
        <taxon>Strongyloididae</taxon>
        <taxon>Strongyloides</taxon>
    </lineage>
</organism>
<evidence type="ECO:0000259" key="12">
    <source>
        <dbReference type="Pfam" id="PF02709"/>
    </source>
</evidence>
<dbReference type="GO" id="GO:0008378">
    <property type="term" value="F:galactosyltransferase activity"/>
    <property type="evidence" value="ECO:0007669"/>
    <property type="project" value="TreeGrafter"/>
</dbReference>
<dbReference type="STRING" id="174720.A0A0N5BC49"/>
<dbReference type="InterPro" id="IPR027995">
    <property type="entry name" value="Galactosyl_T_N"/>
</dbReference>
<evidence type="ECO:0000256" key="5">
    <source>
        <dbReference type="ARBA" id="ARBA00022679"/>
    </source>
</evidence>
<comment type="function">
    <text evidence="11">Catalyzes the transfer of galactose onto proteins or lipids.</text>
</comment>
<evidence type="ECO:0000313" key="15">
    <source>
        <dbReference type="WBParaSite" id="SPAL_0000359800.1"/>
    </source>
</evidence>
<keyword evidence="11" id="KW-0479">Metal-binding</keyword>
<evidence type="ECO:0000256" key="11">
    <source>
        <dbReference type="RuleBase" id="RU368121"/>
    </source>
</evidence>
<dbReference type="Gene3D" id="3.90.550.10">
    <property type="entry name" value="Spore Coat Polysaccharide Biosynthesis Protein SpsA, Chain A"/>
    <property type="match status" value="1"/>
</dbReference>
<dbReference type="InterPro" id="IPR027791">
    <property type="entry name" value="Galactosyl_T_C"/>
</dbReference>
<dbReference type="EC" id="2.4.1.-" evidence="11"/>
<feature type="domain" description="Galactosyltransferase C-terminal" evidence="12">
    <location>
        <begin position="258"/>
        <end position="335"/>
    </location>
</feature>
<dbReference type="PANTHER" id="PTHR19300:SF46">
    <property type="entry name" value="BETA-1,4-N-ACETYLGALACTOSAMINYLTRANSFERASE"/>
    <property type="match status" value="1"/>
</dbReference>